<reference evidence="2" key="1">
    <citation type="submission" date="2014-09" db="EMBL/GenBank/DDBJ databases">
        <authorList>
            <person name="Magalhaes I.L.F."/>
            <person name="Oliveira U."/>
            <person name="Santos F.R."/>
            <person name="Vidigal T.H.D.A."/>
            <person name="Brescovit A.D."/>
            <person name="Santos A.J."/>
        </authorList>
    </citation>
    <scope>NUCLEOTIDE SEQUENCE</scope>
    <source>
        <tissue evidence="2">Shoot tissue taken approximately 20 cm above the soil surface</tissue>
    </source>
</reference>
<accession>A0A0A9A3G1</accession>
<dbReference type="EMBL" id="GBRH01251706">
    <property type="protein sequence ID" value="JAD46189.1"/>
    <property type="molecule type" value="Transcribed_RNA"/>
</dbReference>
<evidence type="ECO:0000313" key="2">
    <source>
        <dbReference type="EMBL" id="JAD46189.1"/>
    </source>
</evidence>
<sequence length="23" mass="2766">MQRRASLKRRTNQFTRSSEARVS</sequence>
<reference evidence="2" key="2">
    <citation type="journal article" date="2015" name="Data Brief">
        <title>Shoot transcriptome of the giant reed, Arundo donax.</title>
        <authorList>
            <person name="Barrero R.A."/>
            <person name="Guerrero F.D."/>
            <person name="Moolhuijzen P."/>
            <person name="Goolsby J.A."/>
            <person name="Tidwell J."/>
            <person name="Bellgard S.E."/>
            <person name="Bellgard M.I."/>
        </authorList>
    </citation>
    <scope>NUCLEOTIDE SEQUENCE</scope>
    <source>
        <tissue evidence="2">Shoot tissue taken approximately 20 cm above the soil surface</tissue>
    </source>
</reference>
<protein>
    <submittedName>
        <fullName evidence="2">Uncharacterized protein</fullName>
    </submittedName>
</protein>
<feature type="region of interest" description="Disordered" evidence="1">
    <location>
        <begin position="1"/>
        <end position="23"/>
    </location>
</feature>
<feature type="compositionally biased region" description="Basic residues" evidence="1">
    <location>
        <begin position="1"/>
        <end position="11"/>
    </location>
</feature>
<name>A0A0A9A3G1_ARUDO</name>
<organism evidence="2">
    <name type="scientific">Arundo donax</name>
    <name type="common">Giant reed</name>
    <name type="synonym">Donax arundinaceus</name>
    <dbReference type="NCBI Taxonomy" id="35708"/>
    <lineage>
        <taxon>Eukaryota</taxon>
        <taxon>Viridiplantae</taxon>
        <taxon>Streptophyta</taxon>
        <taxon>Embryophyta</taxon>
        <taxon>Tracheophyta</taxon>
        <taxon>Spermatophyta</taxon>
        <taxon>Magnoliopsida</taxon>
        <taxon>Liliopsida</taxon>
        <taxon>Poales</taxon>
        <taxon>Poaceae</taxon>
        <taxon>PACMAD clade</taxon>
        <taxon>Arundinoideae</taxon>
        <taxon>Arundineae</taxon>
        <taxon>Arundo</taxon>
    </lineage>
</organism>
<proteinExistence type="predicted"/>
<dbReference type="AlphaFoldDB" id="A0A0A9A3G1"/>
<evidence type="ECO:0000256" key="1">
    <source>
        <dbReference type="SAM" id="MobiDB-lite"/>
    </source>
</evidence>